<comment type="caution">
    <text evidence="1">The sequence shown here is derived from an EMBL/GenBank/DDBJ whole genome shotgun (WGS) entry which is preliminary data.</text>
</comment>
<gene>
    <name evidence="1" type="ORF">STA1M1_37560</name>
</gene>
<keyword evidence="2" id="KW-1185">Reference proteome</keyword>
<organism evidence="1 2">
    <name type="scientific">Sinisalibacter aestuarii</name>
    <dbReference type="NCBI Taxonomy" id="2949426"/>
    <lineage>
        <taxon>Bacteria</taxon>
        <taxon>Pseudomonadati</taxon>
        <taxon>Pseudomonadota</taxon>
        <taxon>Alphaproteobacteria</taxon>
        <taxon>Rhodobacterales</taxon>
        <taxon>Roseobacteraceae</taxon>
        <taxon>Sinisalibacter</taxon>
    </lineage>
</organism>
<dbReference type="EMBL" id="BROH01000015">
    <property type="protein sequence ID" value="GKY89887.1"/>
    <property type="molecule type" value="Genomic_DNA"/>
</dbReference>
<accession>A0ABQ5M065</accession>
<dbReference type="RefSeq" id="WP_281843822.1">
    <property type="nucleotide sequence ID" value="NZ_BROH01000015.1"/>
</dbReference>
<sequence length="118" mass="12929">MALPDKVPALGLGLGLRIRHLRQIPAFLLARRFLRLAQAGLGLEIEDRGRRIAGARLLQKAVGNMGDGLRLTPLIPRSNLLVAVADGAERIARNPEIIDNLLLVQERRQRLHLAALVG</sequence>
<name>A0ABQ5M065_9RHOB</name>
<protein>
    <submittedName>
        <fullName evidence="1">Uncharacterized protein</fullName>
    </submittedName>
</protein>
<dbReference type="Proteomes" id="UP001144205">
    <property type="component" value="Unassembled WGS sequence"/>
</dbReference>
<evidence type="ECO:0000313" key="1">
    <source>
        <dbReference type="EMBL" id="GKY89887.1"/>
    </source>
</evidence>
<evidence type="ECO:0000313" key="2">
    <source>
        <dbReference type="Proteomes" id="UP001144205"/>
    </source>
</evidence>
<proteinExistence type="predicted"/>
<reference evidence="1" key="1">
    <citation type="journal article" date="2023" name="Int. J. Syst. Evol. Microbiol.">
        <title>Sinisalibacter aestuarii sp. nov., isolated from estuarine sediment of the Arakawa River.</title>
        <authorList>
            <person name="Arafat S.T."/>
            <person name="Hirano S."/>
            <person name="Sato A."/>
            <person name="Takeuchi K."/>
            <person name="Yasuda T."/>
            <person name="Terahara T."/>
            <person name="Hamada M."/>
            <person name="Kobayashi T."/>
        </authorList>
    </citation>
    <scope>NUCLEOTIDE SEQUENCE</scope>
    <source>
        <strain evidence="1">B-399</strain>
    </source>
</reference>